<dbReference type="EMBL" id="JAOQNN010000002">
    <property type="protein sequence ID" value="MCW2281732.1"/>
    <property type="molecule type" value="Genomic_DNA"/>
</dbReference>
<accession>A0AAW5TSE2</accession>
<dbReference type="AlphaFoldDB" id="A0AAW5TSE2"/>
<name>A0AAW5TSE2_9LACT</name>
<gene>
    <name evidence="1" type="ORF">M2256_002254</name>
</gene>
<reference evidence="1" key="1">
    <citation type="submission" date="2023-08" db="EMBL/GenBank/DDBJ databases">
        <title>Genomic analyses of the natural microbiome of Caenorhabditis elegans.</title>
        <authorList>
            <person name="Samuel B."/>
        </authorList>
    </citation>
    <scope>NUCLEOTIDE SEQUENCE</scope>
    <source>
        <strain evidence="1">BIGb0220</strain>
    </source>
</reference>
<evidence type="ECO:0008006" key="3">
    <source>
        <dbReference type="Google" id="ProtNLM"/>
    </source>
</evidence>
<evidence type="ECO:0000313" key="1">
    <source>
        <dbReference type="EMBL" id="MCW2281732.1"/>
    </source>
</evidence>
<dbReference type="RefSeq" id="WP_260317931.1">
    <property type="nucleotide sequence ID" value="NZ_CP134164.1"/>
</dbReference>
<sequence>MNEEVFNRTKRMFFKRIADNFWYDGQWKFYHTLKKTQKYSRDDMKKITQSLRGCVTRDTLPTAIMSRKLKDYFNEKELADIAEARIEQEIRLRKEKQQHMKILGTVRSGKRKRQTSLVIDPTEIFTLSNGNAAEFISKTDGGNFIFKEIRNYTTHLLTEQEAKIVVEGK</sequence>
<protein>
    <recommendedName>
        <fullName evidence="3">Phage protein</fullName>
    </recommendedName>
</protein>
<evidence type="ECO:0000313" key="2">
    <source>
        <dbReference type="Proteomes" id="UP001207687"/>
    </source>
</evidence>
<proteinExistence type="predicted"/>
<comment type="caution">
    <text evidence="1">The sequence shown here is derived from an EMBL/GenBank/DDBJ whole genome shotgun (WGS) entry which is preliminary data.</text>
</comment>
<dbReference type="Proteomes" id="UP001207687">
    <property type="component" value="Unassembled WGS sequence"/>
</dbReference>
<organism evidence="1 2">
    <name type="scientific">Lactococcus lactis</name>
    <dbReference type="NCBI Taxonomy" id="1358"/>
    <lineage>
        <taxon>Bacteria</taxon>
        <taxon>Bacillati</taxon>
        <taxon>Bacillota</taxon>
        <taxon>Bacilli</taxon>
        <taxon>Lactobacillales</taxon>
        <taxon>Streptococcaceae</taxon>
        <taxon>Lactococcus</taxon>
    </lineage>
</organism>